<sequence>MAAPPLPMSVPQLLDEPDLAHNLYVVVRGQVDRVQMRQNSRGERWCAAVIRDHSRTIDINTFPHSFARLPFLAGVGDEVQVIGHLLDNGTRFVMVQSWRIVHGTLAD</sequence>
<dbReference type="Proteomes" id="UP000460221">
    <property type="component" value="Unassembled WGS sequence"/>
</dbReference>
<dbReference type="AlphaFoldDB" id="A0A7K1FLX5"/>
<dbReference type="RefSeq" id="WP_154769109.1">
    <property type="nucleotide sequence ID" value="NZ_WLYK01000005.1"/>
</dbReference>
<reference evidence="1 2" key="1">
    <citation type="submission" date="2019-11" db="EMBL/GenBank/DDBJ databases">
        <authorList>
            <person name="Jiang L.-Q."/>
        </authorList>
    </citation>
    <scope>NUCLEOTIDE SEQUENCE [LARGE SCALE GENOMIC DNA]</scope>
    <source>
        <strain evidence="1 2">YIM 132087</strain>
    </source>
</reference>
<proteinExistence type="predicted"/>
<evidence type="ECO:0000313" key="1">
    <source>
        <dbReference type="EMBL" id="MTD15152.1"/>
    </source>
</evidence>
<accession>A0A7K1FLX5</accession>
<keyword evidence="2" id="KW-1185">Reference proteome</keyword>
<protein>
    <submittedName>
        <fullName evidence="1">Uncharacterized protein</fullName>
    </submittedName>
</protein>
<comment type="caution">
    <text evidence="1">The sequence shown here is derived from an EMBL/GenBank/DDBJ whole genome shotgun (WGS) entry which is preliminary data.</text>
</comment>
<evidence type="ECO:0000313" key="2">
    <source>
        <dbReference type="Proteomes" id="UP000460221"/>
    </source>
</evidence>
<dbReference type="EMBL" id="WLYK01000005">
    <property type="protein sequence ID" value="MTD15152.1"/>
    <property type="molecule type" value="Genomic_DNA"/>
</dbReference>
<name>A0A7K1FLX5_9ACTN</name>
<gene>
    <name evidence="1" type="ORF">GIS00_14505</name>
</gene>
<organism evidence="1 2">
    <name type="scientific">Nakamurella alba</name>
    <dbReference type="NCBI Taxonomy" id="2665158"/>
    <lineage>
        <taxon>Bacteria</taxon>
        <taxon>Bacillati</taxon>
        <taxon>Actinomycetota</taxon>
        <taxon>Actinomycetes</taxon>
        <taxon>Nakamurellales</taxon>
        <taxon>Nakamurellaceae</taxon>
        <taxon>Nakamurella</taxon>
    </lineage>
</organism>